<name>A0A6J7ZWC9_MYTCO</name>
<keyword evidence="3" id="KW-1185">Reference proteome</keyword>
<evidence type="ECO:0000313" key="2">
    <source>
        <dbReference type="EMBL" id="CAC5357056.1"/>
    </source>
</evidence>
<keyword evidence="1" id="KW-1133">Transmembrane helix</keyword>
<dbReference type="EMBL" id="CACVKT020000198">
    <property type="protein sequence ID" value="CAC5357056.1"/>
    <property type="molecule type" value="Genomic_DNA"/>
</dbReference>
<dbReference type="OrthoDB" id="6069173at2759"/>
<gene>
    <name evidence="2" type="ORF">MCOR_921</name>
</gene>
<feature type="transmembrane region" description="Helical" evidence="1">
    <location>
        <begin position="12"/>
        <end position="34"/>
    </location>
</feature>
<accession>A0A6J7ZWC9</accession>
<dbReference type="AlphaFoldDB" id="A0A6J7ZWC9"/>
<keyword evidence="1" id="KW-0812">Transmembrane</keyword>
<dbReference type="Proteomes" id="UP000507470">
    <property type="component" value="Unassembled WGS sequence"/>
</dbReference>
<reference evidence="2 3" key="1">
    <citation type="submission" date="2020-06" db="EMBL/GenBank/DDBJ databases">
        <authorList>
            <person name="Li R."/>
            <person name="Bekaert M."/>
        </authorList>
    </citation>
    <scope>NUCLEOTIDE SEQUENCE [LARGE SCALE GENOMIC DNA]</scope>
    <source>
        <strain evidence="3">wild</strain>
    </source>
</reference>
<sequence length="153" mass="18406">MFRVRQLPRKDFVRMRFYFLVDTLTVFLSSFVVLGKLQWLSGIQLIQHLYYYLMWEKTDAAKKIVSWSSLDWTRSTRYKEWHIWSILGTLFDVFVHMVMCILLSHQLTTVQIISSLLIAQSWLIYVLNVPKYAWSSPWATPKWVEKRIKPLDK</sequence>
<organism evidence="2 3">
    <name type="scientific">Mytilus coruscus</name>
    <name type="common">Sea mussel</name>
    <dbReference type="NCBI Taxonomy" id="42192"/>
    <lineage>
        <taxon>Eukaryota</taxon>
        <taxon>Metazoa</taxon>
        <taxon>Spiralia</taxon>
        <taxon>Lophotrochozoa</taxon>
        <taxon>Mollusca</taxon>
        <taxon>Bivalvia</taxon>
        <taxon>Autobranchia</taxon>
        <taxon>Pteriomorphia</taxon>
        <taxon>Mytilida</taxon>
        <taxon>Mytiloidea</taxon>
        <taxon>Mytilidae</taxon>
        <taxon>Mytilinae</taxon>
        <taxon>Mytilus</taxon>
    </lineage>
</organism>
<keyword evidence="1" id="KW-0472">Membrane</keyword>
<evidence type="ECO:0000313" key="3">
    <source>
        <dbReference type="Proteomes" id="UP000507470"/>
    </source>
</evidence>
<evidence type="ECO:0000256" key="1">
    <source>
        <dbReference type="SAM" id="Phobius"/>
    </source>
</evidence>
<protein>
    <submittedName>
        <fullName evidence="2">Uncharacterized protein</fullName>
    </submittedName>
</protein>
<feature type="transmembrane region" description="Helical" evidence="1">
    <location>
        <begin position="81"/>
        <end position="103"/>
    </location>
</feature>
<proteinExistence type="predicted"/>